<proteinExistence type="predicted"/>
<organism evidence="1 2">
    <name type="scientific">Eumeta variegata</name>
    <name type="common">Bagworm moth</name>
    <name type="synonym">Eumeta japonica</name>
    <dbReference type="NCBI Taxonomy" id="151549"/>
    <lineage>
        <taxon>Eukaryota</taxon>
        <taxon>Metazoa</taxon>
        <taxon>Ecdysozoa</taxon>
        <taxon>Arthropoda</taxon>
        <taxon>Hexapoda</taxon>
        <taxon>Insecta</taxon>
        <taxon>Pterygota</taxon>
        <taxon>Neoptera</taxon>
        <taxon>Endopterygota</taxon>
        <taxon>Lepidoptera</taxon>
        <taxon>Glossata</taxon>
        <taxon>Ditrysia</taxon>
        <taxon>Tineoidea</taxon>
        <taxon>Psychidae</taxon>
        <taxon>Oiketicinae</taxon>
        <taxon>Eumeta</taxon>
    </lineage>
</organism>
<evidence type="ECO:0000313" key="2">
    <source>
        <dbReference type="Proteomes" id="UP000299102"/>
    </source>
</evidence>
<name>A0A4C1VBV6_EUMVA</name>
<reference evidence="1 2" key="1">
    <citation type="journal article" date="2019" name="Commun. Biol.">
        <title>The bagworm genome reveals a unique fibroin gene that provides high tensile strength.</title>
        <authorList>
            <person name="Kono N."/>
            <person name="Nakamura H."/>
            <person name="Ohtoshi R."/>
            <person name="Tomita M."/>
            <person name="Numata K."/>
            <person name="Arakawa K."/>
        </authorList>
    </citation>
    <scope>NUCLEOTIDE SEQUENCE [LARGE SCALE GENOMIC DNA]</scope>
</reference>
<sequence length="85" mass="9543">MVLCPPRPSQFKVAKREARPAVVQVTQPRSVVEINTKLSPRKPTPRVASLHERTLLIQRISCGVAAINDGQRFPSDFFIQPSFTM</sequence>
<dbReference type="AlphaFoldDB" id="A0A4C1VBV6"/>
<keyword evidence="2" id="KW-1185">Reference proteome</keyword>
<evidence type="ECO:0000313" key="1">
    <source>
        <dbReference type="EMBL" id="GBP36010.1"/>
    </source>
</evidence>
<gene>
    <name evidence="1" type="ORF">EVAR_29138_1</name>
</gene>
<dbReference type="EMBL" id="BGZK01000313">
    <property type="protein sequence ID" value="GBP36010.1"/>
    <property type="molecule type" value="Genomic_DNA"/>
</dbReference>
<dbReference type="Proteomes" id="UP000299102">
    <property type="component" value="Unassembled WGS sequence"/>
</dbReference>
<protein>
    <submittedName>
        <fullName evidence="1">Uncharacterized protein</fullName>
    </submittedName>
</protein>
<accession>A0A4C1VBV6</accession>
<comment type="caution">
    <text evidence="1">The sequence shown here is derived from an EMBL/GenBank/DDBJ whole genome shotgun (WGS) entry which is preliminary data.</text>
</comment>